<feature type="transmembrane region" description="Helical" evidence="1">
    <location>
        <begin position="120"/>
        <end position="140"/>
    </location>
</feature>
<gene>
    <name evidence="2" type="ORF">Q4Q40_01165</name>
</gene>
<evidence type="ECO:0008006" key="4">
    <source>
        <dbReference type="Google" id="ProtNLM"/>
    </source>
</evidence>
<accession>A0ABT8WI01</accession>
<reference evidence="2" key="1">
    <citation type="submission" date="2023-07" db="EMBL/GenBank/DDBJ databases">
        <title>Two novel species in the genus Flavivirga.</title>
        <authorList>
            <person name="Kwon K."/>
        </authorList>
    </citation>
    <scope>NUCLEOTIDE SEQUENCE</scope>
    <source>
        <strain evidence="2">KACC 14158</strain>
    </source>
</reference>
<feature type="transmembrane region" description="Helical" evidence="1">
    <location>
        <begin position="45"/>
        <end position="65"/>
    </location>
</feature>
<organism evidence="2 3">
    <name type="scientific">Flavivirga jejuensis</name>
    <dbReference type="NCBI Taxonomy" id="870487"/>
    <lineage>
        <taxon>Bacteria</taxon>
        <taxon>Pseudomonadati</taxon>
        <taxon>Bacteroidota</taxon>
        <taxon>Flavobacteriia</taxon>
        <taxon>Flavobacteriales</taxon>
        <taxon>Flavobacteriaceae</taxon>
        <taxon>Flavivirga</taxon>
    </lineage>
</organism>
<comment type="caution">
    <text evidence="2">The sequence shown here is derived from an EMBL/GenBank/DDBJ whole genome shotgun (WGS) entry which is preliminary data.</text>
</comment>
<keyword evidence="3" id="KW-1185">Reference proteome</keyword>
<evidence type="ECO:0000256" key="1">
    <source>
        <dbReference type="SAM" id="Phobius"/>
    </source>
</evidence>
<evidence type="ECO:0000313" key="2">
    <source>
        <dbReference type="EMBL" id="MDO5972778.1"/>
    </source>
</evidence>
<name>A0ABT8WI01_9FLAO</name>
<dbReference type="EMBL" id="JAUOEL010000001">
    <property type="protein sequence ID" value="MDO5972778.1"/>
    <property type="molecule type" value="Genomic_DNA"/>
</dbReference>
<dbReference type="Proteomes" id="UP001176806">
    <property type="component" value="Unassembled WGS sequence"/>
</dbReference>
<keyword evidence="1" id="KW-0472">Membrane</keyword>
<keyword evidence="1" id="KW-1133">Transmembrane helix</keyword>
<feature type="transmembrane region" description="Helical" evidence="1">
    <location>
        <begin position="12"/>
        <end position="33"/>
    </location>
</feature>
<sequence length="145" mass="16521">MYNIVKTLHSYWAYVVLLVLILATVNALIKTFGDKEYEAKDFRKSLFTLIVSHIQLLIGLVLYFVSPRFELWGELGGKVMSNSLARLYLVEHPLINIIAVALITIGYSKHKKKLTSKAKLKTIAVFYTIALALFLSRIPWSSWMG</sequence>
<feature type="transmembrane region" description="Helical" evidence="1">
    <location>
        <begin position="85"/>
        <end position="108"/>
    </location>
</feature>
<keyword evidence="1" id="KW-0812">Transmembrane</keyword>
<dbReference type="RefSeq" id="WP_303299839.1">
    <property type="nucleotide sequence ID" value="NZ_BAABDA010000042.1"/>
</dbReference>
<protein>
    <recommendedName>
        <fullName evidence="4">50S ribosomal protein L27</fullName>
    </recommendedName>
</protein>
<proteinExistence type="predicted"/>
<evidence type="ECO:0000313" key="3">
    <source>
        <dbReference type="Proteomes" id="UP001176806"/>
    </source>
</evidence>